<reference evidence="1 2" key="1">
    <citation type="submission" date="2017-04" db="EMBL/GenBank/DDBJ databases">
        <authorList>
            <person name="Afonso C.L."/>
            <person name="Miller P.J."/>
            <person name="Scott M.A."/>
            <person name="Spackman E."/>
            <person name="Goraichik I."/>
            <person name="Dimitrov K.M."/>
            <person name="Suarez D.L."/>
            <person name="Swayne D.E."/>
        </authorList>
    </citation>
    <scope>NUCLEOTIDE SEQUENCE [LARGE SCALE GENOMIC DNA]</scope>
    <source>
        <strain evidence="1 2">KR-140</strain>
    </source>
</reference>
<accession>A0A1W1UXT0</accession>
<dbReference type="Proteomes" id="UP000192582">
    <property type="component" value="Unassembled WGS sequence"/>
</dbReference>
<protein>
    <submittedName>
        <fullName evidence="1">Uncharacterized protein</fullName>
    </submittedName>
</protein>
<organism evidence="1 2">
    <name type="scientific">Deinococcus hopiensis KR-140</name>
    <dbReference type="NCBI Taxonomy" id="695939"/>
    <lineage>
        <taxon>Bacteria</taxon>
        <taxon>Thermotogati</taxon>
        <taxon>Deinococcota</taxon>
        <taxon>Deinococci</taxon>
        <taxon>Deinococcales</taxon>
        <taxon>Deinococcaceae</taxon>
        <taxon>Deinococcus</taxon>
    </lineage>
</organism>
<dbReference type="EMBL" id="FWWU01000008">
    <property type="protein sequence ID" value="SMB85902.1"/>
    <property type="molecule type" value="Genomic_DNA"/>
</dbReference>
<name>A0A1W1UXT0_9DEIO</name>
<proteinExistence type="predicted"/>
<sequence>MPNSHRHPAAASGGCRCACEFLTRSTSMADQTYLTVSRGSPHNCTLPPLSPGRKRDA</sequence>
<dbReference type="AlphaFoldDB" id="A0A1W1UXT0"/>
<gene>
    <name evidence="1" type="ORF">SAMN00790413_03594</name>
</gene>
<keyword evidence="2" id="KW-1185">Reference proteome</keyword>
<evidence type="ECO:0000313" key="1">
    <source>
        <dbReference type="EMBL" id="SMB85902.1"/>
    </source>
</evidence>
<evidence type="ECO:0000313" key="2">
    <source>
        <dbReference type="Proteomes" id="UP000192582"/>
    </source>
</evidence>